<accession>A0A1M7HY11</accession>
<reference evidence="1 2" key="1">
    <citation type="submission" date="2016-11" db="EMBL/GenBank/DDBJ databases">
        <authorList>
            <person name="Jaros S."/>
            <person name="Januszkiewicz K."/>
            <person name="Wedrychowicz H."/>
        </authorList>
    </citation>
    <scope>NUCLEOTIDE SEQUENCE [LARGE SCALE GENOMIC DNA]</scope>
    <source>
        <strain evidence="1 2">DSM 27621</strain>
    </source>
</reference>
<dbReference type="EMBL" id="FRBM01000013">
    <property type="protein sequence ID" value="SHM33365.1"/>
    <property type="molecule type" value="Genomic_DNA"/>
</dbReference>
<name>A0A1M7HY11_9FLAO</name>
<dbReference type="STRING" id="1423959.SAMN05444407_11328"/>
<dbReference type="AlphaFoldDB" id="A0A1M7HY11"/>
<protein>
    <submittedName>
        <fullName evidence="1">Uncharacterized protein</fullName>
    </submittedName>
</protein>
<dbReference type="RefSeq" id="WP_165601885.1">
    <property type="nucleotide sequence ID" value="NZ_FRBM01000013.1"/>
</dbReference>
<dbReference type="NCBIfam" id="NF047798">
    <property type="entry name" value="leader_Chryseo"/>
    <property type="match status" value="1"/>
</dbReference>
<gene>
    <name evidence="1" type="ORF">SAMN05444407_11328</name>
</gene>
<proteinExistence type="predicted"/>
<dbReference type="Proteomes" id="UP000184069">
    <property type="component" value="Unassembled WGS sequence"/>
</dbReference>
<organism evidence="1 2">
    <name type="scientific">Chryseobacterium contaminans</name>
    <dbReference type="NCBI Taxonomy" id="1423959"/>
    <lineage>
        <taxon>Bacteria</taxon>
        <taxon>Pseudomonadati</taxon>
        <taxon>Bacteroidota</taxon>
        <taxon>Flavobacteriia</taxon>
        <taxon>Flavobacteriales</taxon>
        <taxon>Weeksellaceae</taxon>
        <taxon>Chryseobacterium group</taxon>
        <taxon>Chryseobacterium</taxon>
    </lineage>
</organism>
<dbReference type="InterPro" id="IPR058074">
    <property type="entry name" value="Bacteriocin-like"/>
</dbReference>
<evidence type="ECO:0000313" key="1">
    <source>
        <dbReference type="EMBL" id="SHM33365.1"/>
    </source>
</evidence>
<evidence type="ECO:0000313" key="2">
    <source>
        <dbReference type="Proteomes" id="UP000184069"/>
    </source>
</evidence>
<sequence>MKNLTKLSRESLRTLKGGITEECAKIQYEASYCESKINPPKEGAVNACNKWCYY</sequence>